<evidence type="ECO:0000259" key="2">
    <source>
        <dbReference type="Pfam" id="PF14111"/>
    </source>
</evidence>
<accession>A0A835IVR4</accession>
<evidence type="ECO:0000256" key="1">
    <source>
        <dbReference type="SAM" id="MobiDB-lite"/>
    </source>
</evidence>
<evidence type="ECO:0000313" key="4">
    <source>
        <dbReference type="Proteomes" id="UP000631114"/>
    </source>
</evidence>
<feature type="domain" description="DUF4283" evidence="2">
    <location>
        <begin position="11"/>
        <end position="93"/>
    </location>
</feature>
<keyword evidence="4" id="KW-1185">Reference proteome</keyword>
<dbReference type="PANTHER" id="PTHR31286:SF180">
    <property type="entry name" value="OS10G0362600 PROTEIN"/>
    <property type="match status" value="1"/>
</dbReference>
<feature type="compositionally biased region" description="Basic and acidic residues" evidence="1">
    <location>
        <begin position="241"/>
        <end position="256"/>
    </location>
</feature>
<dbReference type="Proteomes" id="UP000631114">
    <property type="component" value="Unassembled WGS sequence"/>
</dbReference>
<sequence>MAEEDGFIYENTEDWENSILGKLFSPKRFTDDDIKAQLAKQWETKSMFIIFFITKGIFKVRFSDKEEMDFVLENGPWMIHGYVMSFKAWEPNRALERYDSHCFKMWIQIYRIPAERRHWEEIQAIGSGFGSVVALDAVGGADSGSSFTRVQVEFPKKRGWWRRLLRNWMKELCRVKASSYKFGKGIQEQKVMVWDPQKEKREDQDLRQTLVDMRKATGKNMVKESLEITEIEEHVLARKEMDKEKNNLSEANKEGPHSIPVLEGCGGPMEEGLGDYNPK</sequence>
<protein>
    <recommendedName>
        <fullName evidence="2">DUF4283 domain-containing protein</fullName>
    </recommendedName>
</protein>
<dbReference type="OrthoDB" id="1096772at2759"/>
<dbReference type="EMBL" id="JADFTS010000001">
    <property type="protein sequence ID" value="KAF9624705.1"/>
    <property type="molecule type" value="Genomic_DNA"/>
</dbReference>
<dbReference type="Pfam" id="PF14111">
    <property type="entry name" value="DUF4283"/>
    <property type="match status" value="1"/>
</dbReference>
<dbReference type="InterPro" id="IPR025558">
    <property type="entry name" value="DUF4283"/>
</dbReference>
<dbReference type="InterPro" id="IPR040256">
    <property type="entry name" value="At4g02000-like"/>
</dbReference>
<proteinExistence type="predicted"/>
<organism evidence="3 4">
    <name type="scientific">Coptis chinensis</name>
    <dbReference type="NCBI Taxonomy" id="261450"/>
    <lineage>
        <taxon>Eukaryota</taxon>
        <taxon>Viridiplantae</taxon>
        <taxon>Streptophyta</taxon>
        <taxon>Embryophyta</taxon>
        <taxon>Tracheophyta</taxon>
        <taxon>Spermatophyta</taxon>
        <taxon>Magnoliopsida</taxon>
        <taxon>Ranunculales</taxon>
        <taxon>Ranunculaceae</taxon>
        <taxon>Coptidoideae</taxon>
        <taxon>Coptis</taxon>
    </lineage>
</organism>
<dbReference type="PANTHER" id="PTHR31286">
    <property type="entry name" value="GLYCINE-RICH CELL WALL STRUCTURAL PROTEIN 1.8-LIKE"/>
    <property type="match status" value="1"/>
</dbReference>
<reference evidence="3 4" key="1">
    <citation type="submission" date="2020-10" db="EMBL/GenBank/DDBJ databases">
        <title>The Coptis chinensis genome and diversification of protoberbering-type alkaloids.</title>
        <authorList>
            <person name="Wang B."/>
            <person name="Shu S."/>
            <person name="Song C."/>
            <person name="Liu Y."/>
        </authorList>
    </citation>
    <scope>NUCLEOTIDE SEQUENCE [LARGE SCALE GENOMIC DNA]</scope>
    <source>
        <strain evidence="3">HL-2020</strain>
        <tissue evidence="3">Leaf</tissue>
    </source>
</reference>
<comment type="caution">
    <text evidence="3">The sequence shown here is derived from an EMBL/GenBank/DDBJ whole genome shotgun (WGS) entry which is preliminary data.</text>
</comment>
<feature type="region of interest" description="Disordered" evidence="1">
    <location>
        <begin position="241"/>
        <end position="279"/>
    </location>
</feature>
<dbReference type="AlphaFoldDB" id="A0A835IVR4"/>
<evidence type="ECO:0000313" key="3">
    <source>
        <dbReference type="EMBL" id="KAF9624705.1"/>
    </source>
</evidence>
<gene>
    <name evidence="3" type="ORF">IFM89_012998</name>
</gene>
<name>A0A835IVR4_9MAGN</name>